<reference evidence="2 3" key="1">
    <citation type="journal article" date="2013" name="Nature">
        <title>The genomes of four tapeworm species reveal adaptations to parasitism.</title>
        <authorList>
            <person name="Tsai I.J."/>
            <person name="Zarowiecki M."/>
            <person name="Holroyd N."/>
            <person name="Garciarrubio A."/>
            <person name="Sanchez-Flores A."/>
            <person name="Brooks K.L."/>
            <person name="Tracey A."/>
            <person name="Bobes R.J."/>
            <person name="Fragoso G."/>
            <person name="Sciutto E."/>
            <person name="Aslett M."/>
            <person name="Beasley H."/>
            <person name="Bennett H.M."/>
            <person name="Cai J."/>
            <person name="Camicia F."/>
            <person name="Clark R."/>
            <person name="Cucher M."/>
            <person name="De Silva N."/>
            <person name="Day T.A."/>
            <person name="Deplazes P."/>
            <person name="Estrada K."/>
            <person name="Fernandez C."/>
            <person name="Holland P.W."/>
            <person name="Hou J."/>
            <person name="Hu S."/>
            <person name="Huckvale T."/>
            <person name="Hung S.S."/>
            <person name="Kamenetzky L."/>
            <person name="Keane J.A."/>
            <person name="Kiss F."/>
            <person name="Koziol U."/>
            <person name="Lambert O."/>
            <person name="Liu K."/>
            <person name="Luo X."/>
            <person name="Luo Y."/>
            <person name="Macchiaroli N."/>
            <person name="Nichol S."/>
            <person name="Paps J."/>
            <person name="Parkinson J."/>
            <person name="Pouchkina-Stantcheva N."/>
            <person name="Riddiford N."/>
            <person name="Rosenzvit M."/>
            <person name="Salinas G."/>
            <person name="Wasmuth J.D."/>
            <person name="Zamanian M."/>
            <person name="Zheng Y."/>
            <person name="Cai X."/>
            <person name="Soberon X."/>
            <person name="Olson P.D."/>
            <person name="Laclette J.P."/>
            <person name="Brehm K."/>
            <person name="Berriman M."/>
            <person name="Garciarrubio A."/>
            <person name="Bobes R.J."/>
            <person name="Fragoso G."/>
            <person name="Sanchez-Flores A."/>
            <person name="Estrada K."/>
            <person name="Cevallos M.A."/>
            <person name="Morett E."/>
            <person name="Gonzalez V."/>
            <person name="Portillo T."/>
            <person name="Ochoa-Leyva A."/>
            <person name="Jose M.V."/>
            <person name="Sciutto E."/>
            <person name="Landa A."/>
            <person name="Jimenez L."/>
            <person name="Valdes V."/>
            <person name="Carrero J.C."/>
            <person name="Larralde C."/>
            <person name="Morales-Montor J."/>
            <person name="Limon-Lason J."/>
            <person name="Soberon X."/>
            <person name="Laclette J.P."/>
        </authorList>
    </citation>
    <scope>NUCLEOTIDE SEQUENCE [LARGE SCALE GENOMIC DNA]</scope>
</reference>
<evidence type="ECO:0000313" key="4">
    <source>
        <dbReference type="WBParaSite" id="EgrG_000227700"/>
    </source>
</evidence>
<evidence type="ECO:0000256" key="1">
    <source>
        <dbReference type="SAM" id="MobiDB-lite"/>
    </source>
</evidence>
<proteinExistence type="predicted"/>
<dbReference type="OrthoDB" id="6249904at2759"/>
<dbReference type="AlphaFoldDB" id="A0A068WQZ2"/>
<dbReference type="Proteomes" id="UP000492820">
    <property type="component" value="Unassembled WGS sequence"/>
</dbReference>
<dbReference type="EMBL" id="LK028580">
    <property type="protein sequence ID" value="CDS20081.1"/>
    <property type="molecule type" value="Genomic_DNA"/>
</dbReference>
<sequence length="292" mass="33777">MTERQVVANAIKSAAYSSFDDFLQHLRGYELLIGCRYVMRDPVEFKLPAPQSIKQLVYRSVNFECEHKTRTNCTACFRLKVQKRKLRVDAVRIRHNHLSERILPTSDTFNTDPIFREIFPSNHLVMAMEAFLSKFEEFETVRVPNSNRLSMQKTDCRFARSFSHYDSIDSTFAFLNCSQTEDCRANVGAVERNGSITIFRHELWHNHGAMEVGPQKRTPNLHQYKTCFRNILEILANGMTAETLEECNDVIEKMRSSEFRVGMSNEVCKTSQNRGVGNRPTKFAKGQGREDE</sequence>
<reference evidence="4" key="3">
    <citation type="submission" date="2020-10" db="UniProtKB">
        <authorList>
            <consortium name="WormBaseParasite"/>
        </authorList>
    </citation>
    <scope>IDENTIFICATION</scope>
</reference>
<name>A0A068WQZ2_ECHGR</name>
<reference evidence="2" key="2">
    <citation type="submission" date="2014-06" db="EMBL/GenBank/DDBJ databases">
        <authorList>
            <person name="Aslett M."/>
        </authorList>
    </citation>
    <scope>NUCLEOTIDE SEQUENCE</scope>
</reference>
<evidence type="ECO:0000313" key="3">
    <source>
        <dbReference type="Proteomes" id="UP000492820"/>
    </source>
</evidence>
<gene>
    <name evidence="2" type="ORF">EgrG_000227700</name>
</gene>
<feature type="region of interest" description="Disordered" evidence="1">
    <location>
        <begin position="270"/>
        <end position="292"/>
    </location>
</feature>
<accession>A0A068WQZ2</accession>
<dbReference type="WBParaSite" id="EgrG_000227700">
    <property type="protein sequence ID" value="EgrG_000227700"/>
    <property type="gene ID" value="EgrG_000227700"/>
</dbReference>
<evidence type="ECO:0000313" key="2">
    <source>
        <dbReference type="EMBL" id="CDS20081.1"/>
    </source>
</evidence>
<protein>
    <submittedName>
        <fullName evidence="4">FAR1 domain-containing protein</fullName>
    </submittedName>
</protein>
<organism evidence="2">
    <name type="scientific">Echinococcus granulosus</name>
    <name type="common">Hydatid tapeworm</name>
    <dbReference type="NCBI Taxonomy" id="6210"/>
    <lineage>
        <taxon>Eukaryota</taxon>
        <taxon>Metazoa</taxon>
        <taxon>Spiralia</taxon>
        <taxon>Lophotrochozoa</taxon>
        <taxon>Platyhelminthes</taxon>
        <taxon>Cestoda</taxon>
        <taxon>Eucestoda</taxon>
        <taxon>Cyclophyllidea</taxon>
        <taxon>Taeniidae</taxon>
        <taxon>Echinococcus</taxon>
        <taxon>Echinococcus granulosus group</taxon>
    </lineage>
</organism>